<dbReference type="PANTHER" id="PTHR47633:SF4">
    <property type="entry name" value="MYOPALLADIN ISOFORM X1"/>
    <property type="match status" value="1"/>
</dbReference>
<dbReference type="Proteomes" id="UP000314982">
    <property type="component" value="Unassembled WGS sequence"/>
</dbReference>
<dbReference type="SMART" id="SM00408">
    <property type="entry name" value="IGc2"/>
    <property type="match status" value="2"/>
</dbReference>
<dbReference type="Pfam" id="PF07679">
    <property type="entry name" value="I-set"/>
    <property type="match status" value="2"/>
</dbReference>
<reference evidence="3" key="2">
    <citation type="submission" date="2025-08" db="UniProtKB">
        <authorList>
            <consortium name="Ensembl"/>
        </authorList>
    </citation>
    <scope>IDENTIFICATION</scope>
</reference>
<evidence type="ECO:0000313" key="3">
    <source>
        <dbReference type="Ensembl" id="ENSHHUP00000062684.1"/>
    </source>
</evidence>
<dbReference type="InterPro" id="IPR003598">
    <property type="entry name" value="Ig_sub2"/>
</dbReference>
<feature type="compositionally biased region" description="Pro residues" evidence="1">
    <location>
        <begin position="523"/>
        <end position="532"/>
    </location>
</feature>
<sequence length="599" mass="66770">MQENNVNQPTSLSQLLRENYLAEAWGHQRHSAMSRSDSSSRHLFYAPLKGKAEDSAGQDEPQPQFPDLSAFLSQEELDKSVNLACHAIGHKAREERTEFKAPVAPSRLSFSPLPKQDNMIRIDKQIYQGMNTPAYGLGTQSKKEFLNKAADFIEELSSLFKANSSKRIRPRSCKTHRCRANKGQVDGSVYSQNADDRERTILLQNFEIEMGRPANPFSIQPPEVQDLGMEPGFGHAYFPMQDWRTTEEQYDDSGVLEADGVDKAESPAMVEITPGVYTADPICEPPHFLQKLKSREVLEGSKVQLDCVVRGLPMPEVRWFCEGKELENCPDIQIINNGELHSLIIAEAFEEDTGRYSCFASNFYGTDSTSAEIYVEDSYTLSLDIFPQGLDGRPIMAAPVFTKSLQDLLASESQLVVLECRVKGVPFPKVDWYREGTVIEDSPDFRILQKKPRSMAESEEICTLVIAEVFPEDSGTFTCTASNKYGTVSSIAALRVKGNVTGLQTKFRLDSSIRTAIHKPEPPPHVNLPDPPNSSCLKPGVLVNHNGPRSSSRAGLRVHFKLPEDETENQSEASNSHSYEDMSQLANKEPPPVLAKPKL</sequence>
<protein>
    <recommendedName>
        <fullName evidence="2">Ig-like domain-containing protein</fullName>
    </recommendedName>
</protein>
<reference evidence="4" key="1">
    <citation type="submission" date="2018-06" db="EMBL/GenBank/DDBJ databases">
        <title>Genome assembly of Danube salmon.</title>
        <authorList>
            <person name="Macqueen D.J."/>
            <person name="Gundappa M.K."/>
        </authorList>
    </citation>
    <scope>NUCLEOTIDE SEQUENCE [LARGE SCALE GENOMIC DNA]</scope>
</reference>
<dbReference type="Gene3D" id="2.60.40.10">
    <property type="entry name" value="Immunoglobulins"/>
    <property type="match status" value="2"/>
</dbReference>
<dbReference type="PANTHER" id="PTHR47633">
    <property type="entry name" value="IMMUNOGLOBULIN"/>
    <property type="match status" value="1"/>
</dbReference>
<dbReference type="GO" id="GO:0030018">
    <property type="term" value="C:Z disc"/>
    <property type="evidence" value="ECO:0007669"/>
    <property type="project" value="TreeGrafter"/>
</dbReference>
<evidence type="ECO:0000259" key="2">
    <source>
        <dbReference type="PROSITE" id="PS50835"/>
    </source>
</evidence>
<feature type="region of interest" description="Disordered" evidence="1">
    <location>
        <begin position="516"/>
        <end position="599"/>
    </location>
</feature>
<dbReference type="AlphaFoldDB" id="A0A4W5PQ06"/>
<keyword evidence="4" id="KW-1185">Reference proteome</keyword>
<dbReference type="PROSITE" id="PS50835">
    <property type="entry name" value="IG_LIKE"/>
    <property type="match status" value="2"/>
</dbReference>
<reference evidence="3" key="3">
    <citation type="submission" date="2025-09" db="UniProtKB">
        <authorList>
            <consortium name="Ensembl"/>
        </authorList>
    </citation>
    <scope>IDENTIFICATION</scope>
</reference>
<dbReference type="CDD" id="cd20972">
    <property type="entry name" value="IgI_2_Titin_Z1z2-like"/>
    <property type="match status" value="1"/>
</dbReference>
<dbReference type="SUPFAM" id="SSF48726">
    <property type="entry name" value="Immunoglobulin"/>
    <property type="match status" value="2"/>
</dbReference>
<name>A0A4W5PQ06_9TELE</name>
<dbReference type="GO" id="GO:0004672">
    <property type="term" value="F:protein kinase activity"/>
    <property type="evidence" value="ECO:0007669"/>
    <property type="project" value="TreeGrafter"/>
</dbReference>
<evidence type="ECO:0000313" key="4">
    <source>
        <dbReference type="Proteomes" id="UP000314982"/>
    </source>
</evidence>
<dbReference type="GeneTree" id="ENSGT00940000153441"/>
<dbReference type="SMART" id="SM00409">
    <property type="entry name" value="IG"/>
    <property type="match status" value="2"/>
</dbReference>
<dbReference type="InterPro" id="IPR013783">
    <property type="entry name" value="Ig-like_fold"/>
</dbReference>
<dbReference type="InterPro" id="IPR007110">
    <property type="entry name" value="Ig-like_dom"/>
</dbReference>
<accession>A0A4W5PQ06</accession>
<dbReference type="InterPro" id="IPR003599">
    <property type="entry name" value="Ig_sub"/>
</dbReference>
<dbReference type="InterPro" id="IPR036179">
    <property type="entry name" value="Ig-like_dom_sf"/>
</dbReference>
<organism evidence="3 4">
    <name type="scientific">Hucho hucho</name>
    <name type="common">huchen</name>
    <dbReference type="NCBI Taxonomy" id="62062"/>
    <lineage>
        <taxon>Eukaryota</taxon>
        <taxon>Metazoa</taxon>
        <taxon>Chordata</taxon>
        <taxon>Craniata</taxon>
        <taxon>Vertebrata</taxon>
        <taxon>Euteleostomi</taxon>
        <taxon>Actinopterygii</taxon>
        <taxon>Neopterygii</taxon>
        <taxon>Teleostei</taxon>
        <taxon>Protacanthopterygii</taxon>
        <taxon>Salmoniformes</taxon>
        <taxon>Salmonidae</taxon>
        <taxon>Salmoninae</taxon>
        <taxon>Hucho</taxon>
    </lineage>
</organism>
<feature type="compositionally biased region" description="Pro residues" evidence="1">
    <location>
        <begin position="589"/>
        <end position="599"/>
    </location>
</feature>
<evidence type="ECO:0000256" key="1">
    <source>
        <dbReference type="SAM" id="MobiDB-lite"/>
    </source>
</evidence>
<feature type="domain" description="Ig-like" evidence="2">
    <location>
        <begin position="286"/>
        <end position="376"/>
    </location>
</feature>
<proteinExistence type="predicted"/>
<dbReference type="FunFam" id="2.60.40.10:FF:002203">
    <property type="entry name" value="Titin, tandem duplicate 1"/>
    <property type="match status" value="1"/>
</dbReference>
<feature type="domain" description="Ig-like" evidence="2">
    <location>
        <begin position="399"/>
        <end position="495"/>
    </location>
</feature>
<dbReference type="InterPro" id="IPR013098">
    <property type="entry name" value="Ig_I-set"/>
</dbReference>
<dbReference type="FunFam" id="2.60.40.10:FF:000256">
    <property type="entry name" value="myopalladin isoform X1"/>
    <property type="match status" value="1"/>
</dbReference>
<dbReference type="Ensembl" id="ENSHHUT00000064802.1">
    <property type="protein sequence ID" value="ENSHHUP00000062684.1"/>
    <property type="gene ID" value="ENSHHUG00000037026.1"/>
</dbReference>
<dbReference type="STRING" id="62062.ENSHHUP00000062684"/>